<evidence type="ECO:0008006" key="3">
    <source>
        <dbReference type="Google" id="ProtNLM"/>
    </source>
</evidence>
<protein>
    <recommendedName>
        <fullName evidence="3">2-phospho-L-lactate guanylyltransferase</fullName>
    </recommendedName>
</protein>
<dbReference type="PANTHER" id="PTHR36529">
    <property type="entry name" value="SLL1095 PROTEIN"/>
    <property type="match status" value="1"/>
</dbReference>
<proteinExistence type="predicted"/>
<organism evidence="1 2">
    <name type="scientific">Stratiformator vulcanicus</name>
    <dbReference type="NCBI Taxonomy" id="2527980"/>
    <lineage>
        <taxon>Bacteria</taxon>
        <taxon>Pseudomonadati</taxon>
        <taxon>Planctomycetota</taxon>
        <taxon>Planctomycetia</taxon>
        <taxon>Planctomycetales</taxon>
        <taxon>Planctomycetaceae</taxon>
        <taxon>Stratiformator</taxon>
    </lineage>
</organism>
<reference evidence="1 2" key="1">
    <citation type="submission" date="2019-02" db="EMBL/GenBank/DDBJ databases">
        <title>Deep-cultivation of Planctomycetes and their phenomic and genomic characterization uncovers novel biology.</title>
        <authorList>
            <person name="Wiegand S."/>
            <person name="Jogler M."/>
            <person name="Boedeker C."/>
            <person name="Pinto D."/>
            <person name="Vollmers J."/>
            <person name="Rivas-Marin E."/>
            <person name="Kohn T."/>
            <person name="Peeters S.H."/>
            <person name="Heuer A."/>
            <person name="Rast P."/>
            <person name="Oberbeckmann S."/>
            <person name="Bunk B."/>
            <person name="Jeske O."/>
            <person name="Meyerdierks A."/>
            <person name="Storesund J.E."/>
            <person name="Kallscheuer N."/>
            <person name="Luecker S."/>
            <person name="Lage O.M."/>
            <person name="Pohl T."/>
            <person name="Merkel B.J."/>
            <person name="Hornburger P."/>
            <person name="Mueller R.-W."/>
            <person name="Bruemmer F."/>
            <person name="Labrenz M."/>
            <person name="Spormann A.M."/>
            <person name="Op den Camp H."/>
            <person name="Overmann J."/>
            <person name="Amann R."/>
            <person name="Jetten M.S.M."/>
            <person name="Mascher T."/>
            <person name="Medema M.H."/>
            <person name="Devos D.P."/>
            <person name="Kaster A.-K."/>
            <person name="Ovreas L."/>
            <person name="Rohde M."/>
            <person name="Galperin M.Y."/>
            <person name="Jogler C."/>
        </authorList>
    </citation>
    <scope>NUCLEOTIDE SEQUENCE [LARGE SCALE GENOMIC DNA]</scope>
    <source>
        <strain evidence="1 2">Pan189</strain>
    </source>
</reference>
<sequence length="223" mass="24584">MENDGCIVAFVKSPEYSPVKTRLASTIGDAAARRFYEGAVSATEALLVESARRFAISPLWAVAEEDALDEPRWLNLARVPQGDGPLGERLDRVYRDVRRRHRFAIFIGADAPHLSLSVIEETVTAMQDTGSAFVIAPADDGGYVLFAGRDPLPNAAWTNVPYSDEATARRFTQELRQHGTVSQLPTQFDVDDVESLKRLAELDPTSLLPAQREAIRAAKTYIP</sequence>
<dbReference type="Gene3D" id="3.90.550.10">
    <property type="entry name" value="Spore Coat Polysaccharide Biosynthesis Protein SpsA, Chain A"/>
    <property type="match status" value="1"/>
</dbReference>
<accession>A0A517R5S1</accession>
<dbReference type="Proteomes" id="UP000317318">
    <property type="component" value="Chromosome"/>
</dbReference>
<dbReference type="SUPFAM" id="SSF53448">
    <property type="entry name" value="Nucleotide-diphospho-sugar transferases"/>
    <property type="match status" value="1"/>
</dbReference>
<dbReference type="PANTHER" id="PTHR36529:SF1">
    <property type="entry name" value="GLYCOSYLTRANSFERASE"/>
    <property type="match status" value="1"/>
</dbReference>
<dbReference type="Pfam" id="PF09837">
    <property type="entry name" value="DUF2064"/>
    <property type="match status" value="1"/>
</dbReference>
<dbReference type="InterPro" id="IPR029044">
    <property type="entry name" value="Nucleotide-diphossugar_trans"/>
</dbReference>
<dbReference type="EMBL" id="CP036268">
    <property type="protein sequence ID" value="QDT39244.1"/>
    <property type="molecule type" value="Genomic_DNA"/>
</dbReference>
<dbReference type="OrthoDB" id="9810303at2"/>
<evidence type="ECO:0000313" key="1">
    <source>
        <dbReference type="EMBL" id="QDT39244.1"/>
    </source>
</evidence>
<dbReference type="RefSeq" id="WP_145365394.1">
    <property type="nucleotide sequence ID" value="NZ_CP036268.1"/>
</dbReference>
<name>A0A517R5S1_9PLAN</name>
<dbReference type="AlphaFoldDB" id="A0A517R5S1"/>
<keyword evidence="2" id="KW-1185">Reference proteome</keyword>
<evidence type="ECO:0000313" key="2">
    <source>
        <dbReference type="Proteomes" id="UP000317318"/>
    </source>
</evidence>
<gene>
    <name evidence="1" type="ORF">Pan189_36480</name>
</gene>
<dbReference type="KEGG" id="svp:Pan189_36480"/>
<dbReference type="InterPro" id="IPR018641">
    <property type="entry name" value="Trfase_1_rSAM/seldom-assoc"/>
</dbReference>